<feature type="region of interest" description="Disordered" evidence="1">
    <location>
        <begin position="1"/>
        <end position="43"/>
    </location>
</feature>
<accession>A0A3N2DDN6</accession>
<protein>
    <submittedName>
        <fullName evidence="2">Uncharacterized protein</fullName>
    </submittedName>
</protein>
<comment type="caution">
    <text evidence="2">The sequence shown here is derived from an EMBL/GenBank/DDBJ whole genome shotgun (WGS) entry which is preliminary data.</text>
</comment>
<dbReference type="AlphaFoldDB" id="A0A3N2DDN6"/>
<sequence length="43" mass="4420">MASTDPATVPGVDLTDLDLTEVPAEEVGDQGTEPDHDQVEPGA</sequence>
<reference evidence="2 4" key="1">
    <citation type="submission" date="2018-11" db="EMBL/GenBank/DDBJ databases">
        <title>Sequencing the genomes of 1000 actinobacteria strains.</title>
        <authorList>
            <person name="Klenk H.-P."/>
        </authorList>
    </citation>
    <scope>NUCLEOTIDE SEQUENCE [LARGE SCALE GENOMIC DNA]</scope>
    <source>
        <strain evidence="2 4">DSM 13521</strain>
    </source>
</reference>
<dbReference type="EMBL" id="RKHQ01000001">
    <property type="protein sequence ID" value="ROR97857.1"/>
    <property type="molecule type" value="Genomic_DNA"/>
</dbReference>
<gene>
    <name evidence="2" type="ORF">EDD28_2386</name>
    <name evidence="3" type="ORF">EDD28_2467</name>
</gene>
<evidence type="ECO:0000313" key="4">
    <source>
        <dbReference type="Proteomes" id="UP000275356"/>
    </source>
</evidence>
<dbReference type="Proteomes" id="UP000275356">
    <property type="component" value="Unassembled WGS sequence"/>
</dbReference>
<name>A0A3N2DDN6_9MICO</name>
<dbReference type="RefSeq" id="WP_281272558.1">
    <property type="nucleotide sequence ID" value="NZ_RKHQ01000001.1"/>
</dbReference>
<evidence type="ECO:0000313" key="3">
    <source>
        <dbReference type="EMBL" id="ROR97857.1"/>
    </source>
</evidence>
<evidence type="ECO:0000313" key="2">
    <source>
        <dbReference type="EMBL" id="ROR97778.1"/>
    </source>
</evidence>
<feature type="compositionally biased region" description="Basic and acidic residues" evidence="1">
    <location>
        <begin position="33"/>
        <end position="43"/>
    </location>
</feature>
<dbReference type="EMBL" id="RKHQ01000001">
    <property type="protein sequence ID" value="ROR97778.1"/>
    <property type="molecule type" value="Genomic_DNA"/>
</dbReference>
<proteinExistence type="predicted"/>
<organism evidence="2 4">
    <name type="scientific">Salana multivorans</name>
    <dbReference type="NCBI Taxonomy" id="120377"/>
    <lineage>
        <taxon>Bacteria</taxon>
        <taxon>Bacillati</taxon>
        <taxon>Actinomycetota</taxon>
        <taxon>Actinomycetes</taxon>
        <taxon>Micrococcales</taxon>
        <taxon>Beutenbergiaceae</taxon>
        <taxon>Salana</taxon>
    </lineage>
</organism>
<keyword evidence="4" id="KW-1185">Reference proteome</keyword>
<evidence type="ECO:0000256" key="1">
    <source>
        <dbReference type="SAM" id="MobiDB-lite"/>
    </source>
</evidence>
<feature type="compositionally biased region" description="Acidic residues" evidence="1">
    <location>
        <begin position="15"/>
        <end position="28"/>
    </location>
</feature>